<dbReference type="InterPro" id="IPR036196">
    <property type="entry name" value="Ptyr_pPase_sf"/>
</dbReference>
<dbReference type="EC" id="3.1.3.48" evidence="2"/>
<dbReference type="InterPro" id="IPR023485">
    <property type="entry name" value="Ptyr_pPase"/>
</dbReference>
<evidence type="ECO:0000256" key="4">
    <source>
        <dbReference type="ARBA" id="ARBA00022912"/>
    </source>
</evidence>
<dbReference type="SUPFAM" id="SSF52788">
    <property type="entry name" value="Phosphotyrosine protein phosphatases I"/>
    <property type="match status" value="1"/>
</dbReference>
<feature type="domain" description="Phosphotyrosine protein phosphatase I" evidence="6">
    <location>
        <begin position="3"/>
        <end position="144"/>
    </location>
</feature>
<dbReference type="Gene3D" id="3.40.50.2300">
    <property type="match status" value="1"/>
</dbReference>
<evidence type="ECO:0000256" key="3">
    <source>
        <dbReference type="ARBA" id="ARBA00022801"/>
    </source>
</evidence>
<evidence type="ECO:0000313" key="7">
    <source>
        <dbReference type="EMBL" id="MDK9557281.1"/>
    </source>
</evidence>
<proteinExistence type="inferred from homology"/>
<dbReference type="PRINTS" id="PR00719">
    <property type="entry name" value="LMWPTPASE"/>
</dbReference>
<dbReference type="InterPro" id="IPR017867">
    <property type="entry name" value="Tyr_phospatase_low_mol_wt"/>
</dbReference>
<comment type="similarity">
    <text evidence="1">Belongs to the low molecular weight phosphotyrosine protein phosphatase family.</text>
</comment>
<comment type="catalytic activity">
    <reaction evidence="5">
        <text>O-phospho-L-tyrosyl-[protein] + H2O = L-tyrosyl-[protein] + phosphate</text>
        <dbReference type="Rhea" id="RHEA:10684"/>
        <dbReference type="Rhea" id="RHEA-COMP:10136"/>
        <dbReference type="Rhea" id="RHEA-COMP:20101"/>
        <dbReference type="ChEBI" id="CHEBI:15377"/>
        <dbReference type="ChEBI" id="CHEBI:43474"/>
        <dbReference type="ChEBI" id="CHEBI:46858"/>
        <dbReference type="ChEBI" id="CHEBI:61978"/>
        <dbReference type="EC" id="3.1.3.48"/>
    </reaction>
</comment>
<dbReference type="SMART" id="SM00226">
    <property type="entry name" value="LMWPc"/>
    <property type="match status" value="1"/>
</dbReference>
<organism evidence="7 8">
    <name type="scientific">Marinobacter albus</name>
    <dbReference type="NCBI Taxonomy" id="3030833"/>
    <lineage>
        <taxon>Bacteria</taxon>
        <taxon>Pseudomonadati</taxon>
        <taxon>Pseudomonadota</taxon>
        <taxon>Gammaproteobacteria</taxon>
        <taxon>Pseudomonadales</taxon>
        <taxon>Marinobacteraceae</taxon>
        <taxon>Marinobacter</taxon>
    </lineage>
</organism>
<dbReference type="Pfam" id="PF01451">
    <property type="entry name" value="LMWPc"/>
    <property type="match status" value="1"/>
</dbReference>
<protein>
    <recommendedName>
        <fullName evidence="2">protein-tyrosine-phosphatase</fullName>
        <ecNumber evidence="2">3.1.3.48</ecNumber>
    </recommendedName>
</protein>
<accession>A0ABT7HA99</accession>
<dbReference type="EMBL" id="JASSQD010000001">
    <property type="protein sequence ID" value="MDK9557281.1"/>
    <property type="molecule type" value="Genomic_DNA"/>
</dbReference>
<keyword evidence="4" id="KW-0904">Protein phosphatase</keyword>
<dbReference type="Proteomes" id="UP001223547">
    <property type="component" value="Unassembled WGS sequence"/>
</dbReference>
<gene>
    <name evidence="7" type="ORF">QQF73_06540</name>
</gene>
<dbReference type="RefSeq" id="WP_285367670.1">
    <property type="nucleotide sequence ID" value="NZ_JASSQD010000001.1"/>
</dbReference>
<keyword evidence="8" id="KW-1185">Reference proteome</keyword>
<dbReference type="GO" id="GO:0004725">
    <property type="term" value="F:protein tyrosine phosphatase activity"/>
    <property type="evidence" value="ECO:0007669"/>
    <property type="project" value="UniProtKB-EC"/>
</dbReference>
<evidence type="ECO:0000256" key="5">
    <source>
        <dbReference type="ARBA" id="ARBA00051722"/>
    </source>
</evidence>
<evidence type="ECO:0000313" key="8">
    <source>
        <dbReference type="Proteomes" id="UP001223547"/>
    </source>
</evidence>
<dbReference type="PANTHER" id="PTHR11717:SF31">
    <property type="entry name" value="LOW MOLECULAR WEIGHT PROTEIN-TYROSINE-PHOSPHATASE ETP-RELATED"/>
    <property type="match status" value="1"/>
</dbReference>
<reference evidence="7 8" key="1">
    <citation type="submission" date="2023-05" db="EMBL/GenBank/DDBJ databases">
        <title>Marinobacter albus sp. nov., a marine bacterium isolated from sand in a coastal intertidal zone of huludao.</title>
        <authorList>
            <person name="Deng T."/>
        </authorList>
    </citation>
    <scope>NUCLEOTIDE SEQUENCE [LARGE SCALE GENOMIC DNA]</scope>
    <source>
        <strain evidence="7 8">M216</strain>
    </source>
</reference>
<evidence type="ECO:0000256" key="1">
    <source>
        <dbReference type="ARBA" id="ARBA00011063"/>
    </source>
</evidence>
<sequence>MFNNILIVCVGNICRSPMAEYLLRAKLAHRPAKSVSSAGIGALVGKPADETALAILKGQGIDATGHRARQVTAEMLTQSELILAMEEGHLNKLHELAPQIRGRAFLLGKWQDDQPVPDPYRQQRPAFEHAYKLIDNATNSWLKYLDK</sequence>
<dbReference type="InterPro" id="IPR050438">
    <property type="entry name" value="LMW_PTPase"/>
</dbReference>
<keyword evidence="3 7" id="KW-0378">Hydrolase</keyword>
<name>A0ABT7HA99_9GAMM</name>
<dbReference type="CDD" id="cd16343">
    <property type="entry name" value="LMWPTP"/>
    <property type="match status" value="1"/>
</dbReference>
<evidence type="ECO:0000256" key="2">
    <source>
        <dbReference type="ARBA" id="ARBA00013064"/>
    </source>
</evidence>
<dbReference type="PANTHER" id="PTHR11717">
    <property type="entry name" value="LOW MOLECULAR WEIGHT PROTEIN TYROSINE PHOSPHATASE"/>
    <property type="match status" value="1"/>
</dbReference>
<comment type="caution">
    <text evidence="7">The sequence shown here is derived from an EMBL/GenBank/DDBJ whole genome shotgun (WGS) entry which is preliminary data.</text>
</comment>
<evidence type="ECO:0000259" key="6">
    <source>
        <dbReference type="SMART" id="SM00226"/>
    </source>
</evidence>